<proteinExistence type="predicted"/>
<comment type="caution">
    <text evidence="2">The sequence shown here is derived from an EMBL/GenBank/DDBJ whole genome shotgun (WGS) entry which is preliminary data.</text>
</comment>
<protein>
    <submittedName>
        <fullName evidence="2">Uncharacterized protein</fullName>
    </submittedName>
</protein>
<dbReference type="Proteomes" id="UP000813461">
    <property type="component" value="Unassembled WGS sequence"/>
</dbReference>
<keyword evidence="3" id="KW-1185">Reference proteome</keyword>
<dbReference type="EMBL" id="JAGMVJ010000002">
    <property type="protein sequence ID" value="KAH7093404.1"/>
    <property type="molecule type" value="Genomic_DNA"/>
</dbReference>
<evidence type="ECO:0000256" key="1">
    <source>
        <dbReference type="SAM" id="MobiDB-lite"/>
    </source>
</evidence>
<gene>
    <name evidence="2" type="ORF">FB567DRAFT_587840</name>
</gene>
<evidence type="ECO:0000313" key="2">
    <source>
        <dbReference type="EMBL" id="KAH7093404.1"/>
    </source>
</evidence>
<dbReference type="OrthoDB" id="10369563at2759"/>
<reference evidence="2" key="1">
    <citation type="journal article" date="2021" name="Nat. Commun.">
        <title>Genetic determinants of endophytism in the Arabidopsis root mycobiome.</title>
        <authorList>
            <person name="Mesny F."/>
            <person name="Miyauchi S."/>
            <person name="Thiergart T."/>
            <person name="Pickel B."/>
            <person name="Atanasova L."/>
            <person name="Karlsson M."/>
            <person name="Huettel B."/>
            <person name="Barry K.W."/>
            <person name="Haridas S."/>
            <person name="Chen C."/>
            <person name="Bauer D."/>
            <person name="Andreopoulos W."/>
            <person name="Pangilinan J."/>
            <person name="LaButti K."/>
            <person name="Riley R."/>
            <person name="Lipzen A."/>
            <person name="Clum A."/>
            <person name="Drula E."/>
            <person name="Henrissat B."/>
            <person name="Kohler A."/>
            <person name="Grigoriev I.V."/>
            <person name="Martin F.M."/>
            <person name="Hacquard S."/>
        </authorList>
    </citation>
    <scope>NUCLEOTIDE SEQUENCE</scope>
    <source>
        <strain evidence="2">MPI-SDFR-AT-0120</strain>
    </source>
</reference>
<feature type="region of interest" description="Disordered" evidence="1">
    <location>
        <begin position="708"/>
        <end position="753"/>
    </location>
</feature>
<accession>A0A8K0RG36</accession>
<dbReference type="AlphaFoldDB" id="A0A8K0RG36"/>
<evidence type="ECO:0000313" key="3">
    <source>
        <dbReference type="Proteomes" id="UP000813461"/>
    </source>
</evidence>
<organism evidence="2 3">
    <name type="scientific">Paraphoma chrysanthemicola</name>
    <dbReference type="NCBI Taxonomy" id="798071"/>
    <lineage>
        <taxon>Eukaryota</taxon>
        <taxon>Fungi</taxon>
        <taxon>Dikarya</taxon>
        <taxon>Ascomycota</taxon>
        <taxon>Pezizomycotina</taxon>
        <taxon>Dothideomycetes</taxon>
        <taxon>Pleosporomycetidae</taxon>
        <taxon>Pleosporales</taxon>
        <taxon>Pleosporineae</taxon>
        <taxon>Phaeosphaeriaceae</taxon>
        <taxon>Paraphoma</taxon>
    </lineage>
</organism>
<name>A0A8K0RG36_9PLEO</name>
<sequence length="796" mass="89111">MSTSTSSSGVFTRPKILTTGIILGAAVATTALVLRLDLDVKTITSMPTAKASSNPTSSMSKFAHPVHKHAMFPSPARIAAGAYPSRRRLKLLGWYLDGKYEQTLELRGVLEHSLAVEIHLNEMAYKVIPRSMGMPCRLEFAIEPKVIGGDMARVSLDSLKETVAHYLRDSPVRQSQLRLTEHSHWDSEVKAALLTLAVTKCHTYDTILAQHAGLATAILNAFGPALARSMVMHVDCHELLAHNIPPPGFANCMPQVTAPAPYEEEEYYRHSRHNRPKQICIPVFADPNEEAHVRGLPDAIDMATVQYTAVNKHGQPKDYLRPMDLDYYHKFQRTMVHDLKLKTNKTAREKRKKARAARLARIPKFIEIPPMPTHEDDPEYNVTYNGFMNADGTYTNIPVGSPSLEHNHNVQTALLLQKRGPLPETMHYVKDASRECELGSDYFGEGYRRLGNKHYNDEVKVEKYGLVALYQQCGPEAYQLFRDNKHDAMCYFDQHPEHFEMIKGEPWVVARERWCNNREHVTPVPAEAPVAQQASAPEVEGEDIDQEILADPAILKVVKKKSPRTSVPAEAPAAQAAGAPEIEGEDIDQEILADPAVLKVVKKKSPRSSVSSTEYQDPFDCQRPHGERICGEHRASQDAFEQALHKLAEPPQQSGDGFGLVAQAKLRAYKQQAQQSVAIPEFSFMHNGFRPDHVYAGVDVYREWERRQGRACGPPPGLSNTRRPTPEDTPSPTQRPPGYAVRGLPTGRVPPGFAFKSAEERDNNMKECVAAQYNHKNYGPVDAELEYVVHEDWTIF</sequence>